<reference evidence="2 3" key="1">
    <citation type="journal article" date="2019" name="Emerg. Microbes Infect.">
        <title>Comprehensive subspecies identification of 175 nontuberculous mycobacteria species based on 7547 genomic profiles.</title>
        <authorList>
            <person name="Matsumoto Y."/>
            <person name="Kinjo T."/>
            <person name="Motooka D."/>
            <person name="Nabeya D."/>
            <person name="Jung N."/>
            <person name="Uechi K."/>
            <person name="Horii T."/>
            <person name="Iida T."/>
            <person name="Fujita J."/>
            <person name="Nakamura S."/>
        </authorList>
    </citation>
    <scope>NUCLEOTIDE SEQUENCE [LARGE SCALE GENOMIC DNA]</scope>
    <source>
        <strain evidence="2 3">JCM 17324</strain>
    </source>
</reference>
<name>A0ABM7JJ96_9MYCO</name>
<accession>A0ABM7JJ96</accession>
<organism evidence="2 3">
    <name type="scientific">Mycobacterium marseillense</name>
    <dbReference type="NCBI Taxonomy" id="701042"/>
    <lineage>
        <taxon>Bacteria</taxon>
        <taxon>Bacillati</taxon>
        <taxon>Actinomycetota</taxon>
        <taxon>Actinomycetes</taxon>
        <taxon>Mycobacteriales</taxon>
        <taxon>Mycobacteriaceae</taxon>
        <taxon>Mycobacterium</taxon>
        <taxon>Mycobacterium avium complex (MAC)</taxon>
    </lineage>
</organism>
<protein>
    <recommendedName>
        <fullName evidence="1">Mycothiol-dependent maleylpyruvate isomerase metal-binding domain-containing protein</fullName>
    </recommendedName>
</protein>
<dbReference type="SUPFAM" id="SSF109854">
    <property type="entry name" value="DinB/YfiT-like putative metalloenzymes"/>
    <property type="match status" value="1"/>
</dbReference>
<sequence length="265" mass="28812">MPAGRGGYPEAVTRRVDDDRFPEWRPFVDAVQRSGPDAGTWCEAWTVRDIVVHQAGNAEELARVLGGHLAGEPVATRGFAEREDPLRALNDTDLWDALLDRMAALNEVAAAADGAPADTDVAWTGRTMKVPWFAEHMREELVLHGWDITGDEPAAQARLAEPWMTTHSVLAVGRPLLAKGASRLQAGERIDARLRAERTDDVVVTADADGFTIGFAEPEGPATLETDPAARVLLLWGRKPADPARIRSRVGPETLGRVRCLLGGY</sequence>
<evidence type="ECO:0000259" key="1">
    <source>
        <dbReference type="Pfam" id="PF11716"/>
    </source>
</evidence>
<keyword evidence="3" id="KW-1185">Reference proteome</keyword>
<dbReference type="Gene3D" id="1.20.120.450">
    <property type="entry name" value="dinb family like domain"/>
    <property type="match status" value="1"/>
</dbReference>
<feature type="domain" description="Mycothiol-dependent maleylpyruvate isomerase metal-binding" evidence="1">
    <location>
        <begin position="23"/>
        <end position="148"/>
    </location>
</feature>
<dbReference type="Pfam" id="PF11716">
    <property type="entry name" value="MDMPI_N"/>
    <property type="match status" value="1"/>
</dbReference>
<evidence type="ECO:0000313" key="3">
    <source>
        <dbReference type="Proteomes" id="UP000466831"/>
    </source>
</evidence>
<dbReference type="InterPro" id="IPR024344">
    <property type="entry name" value="MDMPI_metal-binding"/>
</dbReference>
<proteinExistence type="predicted"/>
<evidence type="ECO:0000313" key="2">
    <source>
        <dbReference type="EMBL" id="BBY14051.1"/>
    </source>
</evidence>
<dbReference type="Proteomes" id="UP000466831">
    <property type="component" value="Chromosome"/>
</dbReference>
<dbReference type="EMBL" id="AP022584">
    <property type="protein sequence ID" value="BBY14051.1"/>
    <property type="molecule type" value="Genomic_DNA"/>
</dbReference>
<dbReference type="InterPro" id="IPR034660">
    <property type="entry name" value="DinB/YfiT-like"/>
</dbReference>
<gene>
    <name evidence="2" type="ORF">MMARJ_47910</name>
</gene>